<dbReference type="EMBL" id="ADBJ01000060">
    <property type="protein sequence ID" value="EFA74763.1"/>
    <property type="molecule type" value="Genomic_DNA"/>
</dbReference>
<dbReference type="PANTHER" id="PTHR16201">
    <property type="entry name" value="SEVEN TRANSMEMBRANE PROTEIN 1-RELATED"/>
    <property type="match status" value="1"/>
</dbReference>
<organism evidence="6 7">
    <name type="scientific">Heterostelium pallidum (strain ATCC 26659 / Pp 5 / PN500)</name>
    <name type="common">Cellular slime mold</name>
    <name type="synonym">Polysphondylium pallidum</name>
    <dbReference type="NCBI Taxonomy" id="670386"/>
    <lineage>
        <taxon>Eukaryota</taxon>
        <taxon>Amoebozoa</taxon>
        <taxon>Evosea</taxon>
        <taxon>Eumycetozoa</taxon>
        <taxon>Dictyostelia</taxon>
        <taxon>Acytosteliales</taxon>
        <taxon>Acytosteliaceae</taxon>
        <taxon>Heterostelium</taxon>
    </lineage>
</organism>
<keyword evidence="7" id="KW-1185">Reference proteome</keyword>
<gene>
    <name evidence="6" type="ORF">PPL_11795</name>
</gene>
<dbReference type="RefSeq" id="XP_020426897.1">
    <property type="nucleotide sequence ID" value="XM_020582543.1"/>
</dbReference>
<feature type="transmembrane region" description="Helical" evidence="5">
    <location>
        <begin position="153"/>
        <end position="177"/>
    </location>
</feature>
<evidence type="ECO:0000256" key="2">
    <source>
        <dbReference type="ARBA" id="ARBA00022692"/>
    </source>
</evidence>
<dbReference type="OMA" id="WWYALTI"/>
<accession>D3BUH5</accession>
<dbReference type="PANTHER" id="PTHR16201:SF11">
    <property type="entry name" value="PQ-LOOP REPEAT-CONTAINING PROTEIN"/>
    <property type="match status" value="1"/>
</dbReference>
<dbReference type="Proteomes" id="UP000001396">
    <property type="component" value="Unassembled WGS sequence"/>
</dbReference>
<proteinExistence type="predicted"/>
<feature type="transmembrane region" description="Helical" evidence="5">
    <location>
        <begin position="223"/>
        <end position="242"/>
    </location>
</feature>
<feature type="transmembrane region" description="Helical" evidence="5">
    <location>
        <begin position="248"/>
        <end position="268"/>
    </location>
</feature>
<reference evidence="6 7" key="1">
    <citation type="journal article" date="2011" name="Genome Res.">
        <title>Phylogeny-wide analysis of social amoeba genomes highlights ancient origins for complex intercellular communication.</title>
        <authorList>
            <person name="Heidel A.J."/>
            <person name="Lawal H.M."/>
            <person name="Felder M."/>
            <person name="Schilde C."/>
            <person name="Helps N.R."/>
            <person name="Tunggal B."/>
            <person name="Rivero F."/>
            <person name="John U."/>
            <person name="Schleicher M."/>
            <person name="Eichinger L."/>
            <person name="Platzer M."/>
            <person name="Noegel A.A."/>
            <person name="Schaap P."/>
            <person name="Gloeckner G."/>
        </authorList>
    </citation>
    <scope>NUCLEOTIDE SEQUENCE [LARGE SCALE GENOMIC DNA]</scope>
    <source>
        <strain evidence="7">ATCC 26659 / Pp 5 / PN500</strain>
    </source>
</reference>
<dbReference type="GeneID" id="31367263"/>
<dbReference type="AlphaFoldDB" id="D3BUH5"/>
<evidence type="ECO:0000256" key="1">
    <source>
        <dbReference type="ARBA" id="ARBA00004141"/>
    </source>
</evidence>
<evidence type="ECO:0008006" key="8">
    <source>
        <dbReference type="Google" id="ProtNLM"/>
    </source>
</evidence>
<evidence type="ECO:0000313" key="6">
    <source>
        <dbReference type="EMBL" id="EFA74763.1"/>
    </source>
</evidence>
<sequence>MSSFGFCVNGSSPDTSTEYNDILVHMNGLSIALGVGLIIGGVISTLPQHYKILKSKSASGLSYLWLFLGNVNQFSACVNAFMLKYPQIDACTKLGFMKCGPSMLALIQLVALWMFTFPIYILYIIFTPNDLKRINATGGDIVWARREYRFGKIFFGLLIIFLMVIPATMAGLLYQYGPCKHPSYIFGYTMGIVSTIVTFIQWSPQIYKTWRQKSGGTLSITMLWIQGPGTVITIYFLVFVSQESVSTWLSYVSAALQIFILLIMLIYYKHKNRDNQEIVTIVNEPNDLIDEDPSASSASFTNYIAAHEDSQPLLKKKQVTYG</sequence>
<dbReference type="GO" id="GO:0016020">
    <property type="term" value="C:membrane"/>
    <property type="evidence" value="ECO:0007669"/>
    <property type="project" value="UniProtKB-SubCell"/>
</dbReference>
<keyword evidence="3 5" id="KW-1133">Transmembrane helix</keyword>
<dbReference type="InterPro" id="IPR006603">
    <property type="entry name" value="PQ-loop_rpt"/>
</dbReference>
<evidence type="ECO:0000256" key="4">
    <source>
        <dbReference type="ARBA" id="ARBA00023136"/>
    </source>
</evidence>
<dbReference type="Pfam" id="PF04193">
    <property type="entry name" value="PQ-loop"/>
    <property type="match status" value="2"/>
</dbReference>
<dbReference type="Gene3D" id="1.20.1280.290">
    <property type="match status" value="2"/>
</dbReference>
<evidence type="ECO:0000313" key="7">
    <source>
        <dbReference type="Proteomes" id="UP000001396"/>
    </source>
</evidence>
<dbReference type="SMART" id="SM00679">
    <property type="entry name" value="CTNS"/>
    <property type="match status" value="2"/>
</dbReference>
<feature type="transmembrane region" description="Helical" evidence="5">
    <location>
        <begin position="63"/>
        <end position="83"/>
    </location>
</feature>
<dbReference type="InParanoid" id="D3BUH5"/>
<feature type="transmembrane region" description="Helical" evidence="5">
    <location>
        <begin position="103"/>
        <end position="126"/>
    </location>
</feature>
<feature type="transmembrane region" description="Helical" evidence="5">
    <location>
        <begin position="22"/>
        <end position="43"/>
    </location>
</feature>
<comment type="caution">
    <text evidence="6">The sequence shown here is derived from an EMBL/GenBank/DDBJ whole genome shotgun (WGS) entry which is preliminary data.</text>
</comment>
<keyword evidence="2 5" id="KW-0812">Transmembrane</keyword>
<comment type="subcellular location">
    <subcellularLocation>
        <location evidence="1">Membrane</location>
        <topology evidence="1">Multi-pass membrane protein</topology>
    </subcellularLocation>
</comment>
<protein>
    <recommendedName>
        <fullName evidence="8">PQ-loop repeat-containing protein</fullName>
    </recommendedName>
</protein>
<evidence type="ECO:0000256" key="3">
    <source>
        <dbReference type="ARBA" id="ARBA00022989"/>
    </source>
</evidence>
<evidence type="ECO:0000256" key="5">
    <source>
        <dbReference type="SAM" id="Phobius"/>
    </source>
</evidence>
<dbReference type="InterPro" id="IPR051415">
    <property type="entry name" value="LAAT-1"/>
</dbReference>
<feature type="transmembrane region" description="Helical" evidence="5">
    <location>
        <begin position="183"/>
        <end position="202"/>
    </location>
</feature>
<name>D3BUH5_HETP5</name>
<keyword evidence="4 5" id="KW-0472">Membrane</keyword>